<proteinExistence type="predicted"/>
<keyword evidence="2" id="KW-1185">Reference proteome</keyword>
<evidence type="ECO:0000313" key="1">
    <source>
        <dbReference type="EMBL" id="EMP34066.1"/>
    </source>
</evidence>
<reference evidence="2" key="1">
    <citation type="journal article" date="2013" name="Nat. Genet.">
        <title>The draft genomes of soft-shell turtle and green sea turtle yield insights into the development and evolution of the turtle-specific body plan.</title>
        <authorList>
            <person name="Wang Z."/>
            <person name="Pascual-Anaya J."/>
            <person name="Zadissa A."/>
            <person name="Li W."/>
            <person name="Niimura Y."/>
            <person name="Huang Z."/>
            <person name="Li C."/>
            <person name="White S."/>
            <person name="Xiong Z."/>
            <person name="Fang D."/>
            <person name="Wang B."/>
            <person name="Ming Y."/>
            <person name="Chen Y."/>
            <person name="Zheng Y."/>
            <person name="Kuraku S."/>
            <person name="Pignatelli M."/>
            <person name="Herrero J."/>
            <person name="Beal K."/>
            <person name="Nozawa M."/>
            <person name="Li Q."/>
            <person name="Wang J."/>
            <person name="Zhang H."/>
            <person name="Yu L."/>
            <person name="Shigenobu S."/>
            <person name="Wang J."/>
            <person name="Liu J."/>
            <person name="Flicek P."/>
            <person name="Searle S."/>
            <person name="Wang J."/>
            <person name="Kuratani S."/>
            <person name="Yin Y."/>
            <person name="Aken B."/>
            <person name="Zhang G."/>
            <person name="Irie N."/>
        </authorList>
    </citation>
    <scope>NUCLEOTIDE SEQUENCE [LARGE SCALE GENOMIC DNA]</scope>
</reference>
<gene>
    <name evidence="1" type="ORF">UY3_08812</name>
</gene>
<dbReference type="AlphaFoldDB" id="M7B7X6"/>
<evidence type="ECO:0000313" key="2">
    <source>
        <dbReference type="Proteomes" id="UP000031443"/>
    </source>
</evidence>
<dbReference type="EMBL" id="KB534242">
    <property type="protein sequence ID" value="EMP34066.1"/>
    <property type="molecule type" value="Genomic_DNA"/>
</dbReference>
<dbReference type="Proteomes" id="UP000031443">
    <property type="component" value="Unassembled WGS sequence"/>
</dbReference>
<accession>M7B7X6</accession>
<organism evidence="1 2">
    <name type="scientific">Chelonia mydas</name>
    <name type="common">Green sea-turtle</name>
    <name type="synonym">Chelonia agassizi</name>
    <dbReference type="NCBI Taxonomy" id="8469"/>
    <lineage>
        <taxon>Eukaryota</taxon>
        <taxon>Metazoa</taxon>
        <taxon>Chordata</taxon>
        <taxon>Craniata</taxon>
        <taxon>Vertebrata</taxon>
        <taxon>Euteleostomi</taxon>
        <taxon>Archelosauria</taxon>
        <taxon>Testudinata</taxon>
        <taxon>Testudines</taxon>
        <taxon>Cryptodira</taxon>
        <taxon>Durocryptodira</taxon>
        <taxon>Americhelydia</taxon>
        <taxon>Chelonioidea</taxon>
        <taxon>Cheloniidae</taxon>
        <taxon>Chelonia</taxon>
    </lineage>
</organism>
<protein>
    <submittedName>
        <fullName evidence="1">Uncharacterized protein</fullName>
    </submittedName>
</protein>
<sequence length="155" mass="16776">MRYPHLQAPPPAAPIGWEWGTMANGSFGGGTRRRWQHVEPSASPSHPRGCCGTGWTMQSLMTSNRLHVDLTIHFMDWIAGSGFKIVKLSTQKSENVSTLNYPTGAAWPEPDDFAATAISDSDTSTDAPVLDEVKRAICKLKNGVQPLLIASLQSG</sequence>
<name>M7B7X6_CHEMY</name>